<feature type="transmembrane region" description="Helical" evidence="7">
    <location>
        <begin position="383"/>
        <end position="407"/>
    </location>
</feature>
<feature type="transmembrane region" description="Helical" evidence="7">
    <location>
        <begin position="287"/>
        <end position="311"/>
    </location>
</feature>
<dbReference type="InterPro" id="IPR003838">
    <property type="entry name" value="ABC3_permease_C"/>
</dbReference>
<feature type="transmembrane region" description="Helical" evidence="7">
    <location>
        <begin position="466"/>
        <end position="486"/>
    </location>
</feature>
<dbReference type="Proteomes" id="UP001500466">
    <property type="component" value="Unassembled WGS sequence"/>
</dbReference>
<organism evidence="9 10">
    <name type="scientific">Yinghuangia aomiensis</name>
    <dbReference type="NCBI Taxonomy" id="676205"/>
    <lineage>
        <taxon>Bacteria</taxon>
        <taxon>Bacillati</taxon>
        <taxon>Actinomycetota</taxon>
        <taxon>Actinomycetes</taxon>
        <taxon>Kitasatosporales</taxon>
        <taxon>Streptomycetaceae</taxon>
        <taxon>Yinghuangia</taxon>
    </lineage>
</organism>
<evidence type="ECO:0000256" key="1">
    <source>
        <dbReference type="ARBA" id="ARBA00004651"/>
    </source>
</evidence>
<feature type="transmembrane region" description="Helical" evidence="7">
    <location>
        <begin position="428"/>
        <end position="446"/>
    </location>
</feature>
<comment type="caution">
    <text evidence="9">The sequence shown here is derived from an EMBL/GenBank/DDBJ whole genome shotgun (WGS) entry which is preliminary data.</text>
</comment>
<dbReference type="PANTHER" id="PTHR30572">
    <property type="entry name" value="MEMBRANE COMPONENT OF TRANSPORTER-RELATED"/>
    <property type="match status" value="1"/>
</dbReference>
<evidence type="ECO:0000256" key="2">
    <source>
        <dbReference type="ARBA" id="ARBA00022475"/>
    </source>
</evidence>
<dbReference type="InterPro" id="IPR050250">
    <property type="entry name" value="Macrolide_Exporter_MacB"/>
</dbReference>
<gene>
    <name evidence="9" type="ORF">GCM10023205_09770</name>
</gene>
<proteinExistence type="inferred from homology"/>
<feature type="transmembrane region" description="Helical" evidence="7">
    <location>
        <begin position="788"/>
        <end position="812"/>
    </location>
</feature>
<feature type="domain" description="ABC3 transporter permease C-terminal" evidence="8">
    <location>
        <begin position="292"/>
        <end position="411"/>
    </location>
</feature>
<keyword evidence="10" id="KW-1185">Reference proteome</keyword>
<evidence type="ECO:0000256" key="4">
    <source>
        <dbReference type="ARBA" id="ARBA00022989"/>
    </source>
</evidence>
<feature type="domain" description="ABC3 transporter permease C-terminal" evidence="8">
    <location>
        <begin position="791"/>
        <end position="917"/>
    </location>
</feature>
<evidence type="ECO:0000256" key="3">
    <source>
        <dbReference type="ARBA" id="ARBA00022692"/>
    </source>
</evidence>
<keyword evidence="4 7" id="KW-1133">Transmembrane helix</keyword>
<evidence type="ECO:0000256" key="6">
    <source>
        <dbReference type="ARBA" id="ARBA00038076"/>
    </source>
</evidence>
<evidence type="ECO:0000259" key="8">
    <source>
        <dbReference type="Pfam" id="PF02687"/>
    </source>
</evidence>
<dbReference type="EMBL" id="BAABHS010000003">
    <property type="protein sequence ID" value="GAA4951024.1"/>
    <property type="molecule type" value="Genomic_DNA"/>
</dbReference>
<reference evidence="10" key="1">
    <citation type="journal article" date="2019" name="Int. J. Syst. Evol. Microbiol.">
        <title>The Global Catalogue of Microorganisms (GCM) 10K type strain sequencing project: providing services to taxonomists for standard genome sequencing and annotation.</title>
        <authorList>
            <consortium name="The Broad Institute Genomics Platform"/>
            <consortium name="The Broad Institute Genome Sequencing Center for Infectious Disease"/>
            <person name="Wu L."/>
            <person name="Ma J."/>
        </authorList>
    </citation>
    <scope>NUCLEOTIDE SEQUENCE [LARGE SCALE GENOMIC DNA]</scope>
    <source>
        <strain evidence="10">JCM 17986</strain>
    </source>
</reference>
<keyword evidence="3 7" id="KW-0812">Transmembrane</keyword>
<feature type="transmembrane region" description="Helical" evidence="7">
    <location>
        <begin position="894"/>
        <end position="915"/>
    </location>
</feature>
<comment type="subcellular location">
    <subcellularLocation>
        <location evidence="1">Cell membrane</location>
        <topology evidence="1">Multi-pass membrane protein</topology>
    </subcellularLocation>
</comment>
<dbReference type="PANTHER" id="PTHR30572:SF4">
    <property type="entry name" value="ABC TRANSPORTER PERMEASE YTRF"/>
    <property type="match status" value="1"/>
</dbReference>
<evidence type="ECO:0000313" key="9">
    <source>
        <dbReference type="EMBL" id="GAA4951024.1"/>
    </source>
</evidence>
<comment type="similarity">
    <text evidence="6">Belongs to the ABC-4 integral membrane protein family.</text>
</comment>
<name>A0ABP9GRH1_9ACTN</name>
<keyword evidence="5 7" id="KW-0472">Membrane</keyword>
<evidence type="ECO:0000256" key="5">
    <source>
        <dbReference type="ARBA" id="ARBA00023136"/>
    </source>
</evidence>
<keyword evidence="2" id="KW-1003">Cell membrane</keyword>
<dbReference type="RefSeq" id="WP_345674004.1">
    <property type="nucleotide sequence ID" value="NZ_BAABHS010000003.1"/>
</dbReference>
<evidence type="ECO:0000256" key="7">
    <source>
        <dbReference type="SAM" id="Phobius"/>
    </source>
</evidence>
<feature type="transmembrane region" description="Helical" evidence="7">
    <location>
        <begin position="833"/>
        <end position="856"/>
    </location>
</feature>
<feature type="transmembrane region" description="Helical" evidence="7">
    <location>
        <begin position="507"/>
        <end position="526"/>
    </location>
</feature>
<evidence type="ECO:0000313" key="10">
    <source>
        <dbReference type="Proteomes" id="UP001500466"/>
    </source>
</evidence>
<protein>
    <recommendedName>
        <fullName evidence="8">ABC3 transporter permease C-terminal domain-containing protein</fullName>
    </recommendedName>
</protein>
<feature type="transmembrane region" description="Helical" evidence="7">
    <location>
        <begin position="337"/>
        <end position="363"/>
    </location>
</feature>
<sequence>MTGRGWRAALRIARREALRAKGRSLLIVLMVALPVFGASAADVTYRSQQLDTGERLARQIGRADARLTEPVSDLPIAQDPVDDGRFVLRGNLGPAAQQQPRTDVRSVLPPGAAVLTDTVARTTIRTGFGLAGADWREFDYDAPIAHGIAVPTGGRAPRTADEVAVTDRLLRAGGLTIGGTLTEYNTGRVFRIVGTVKLPDRLDARQVFALPAAGVLDAMAGQGRPTERKFLVDAPDGAYTWDRVRALNDRGIVVLSRAVAEHPPPDDEVPYLREGGADFRAFSDMQIAVGVVVVGMALLEVVLLVGPAFAVGARRRRRDFGLVAVVGGDRRHIRTIVLADGAVLGGVAGVLGTGLGLAAAWSARGWFSSFSGKELGHFDVRPLELAGIAALGMAIGLVSAAIPAVLASRESVASSLTGRRGVRRGSRVLPVAGALLGAAGVAVAYYGAKVAADDTVLLTGCVVAELGVIACCPALLGLAARCGRVLPLTPRLALRDAARNRPRTAPAVAAVMAALAGATSVTAYWASTDHDARADYRAAARQGQVLATNGYENGRGLRQAADILAASLPVTGPGLVRGYSDVCAPNSGCLTVSLRLPAELRCPLDDLSGPGAIEAVRTARTDPRCQAENRSSVFGLPVGDAETVRRITGSTGPEIADALRTGVVVFDRRYVKDGMVTVAVRTLTPQDPASPTTVSAAEPLPAEPAPRLVAIPARYVAPAEDIPALAVLGEEAARAIGVPPGDIGILFDTVSMPSEADEQRARAQLDGVVTGVYFDVERGYQGRPSTQLLLLAAATVVVALGAAGVATGLALADGRRDLATLGAVGAPPRVRRALSAAQSWVIALLGTVLGLAVGLLPAAALRWRTAKTAADAFDMSGDGAFGISRPDVPLVVPWAEMGLALLVVPLLAAVVAAVCTRTRVTVGTRAG</sequence>
<dbReference type="Pfam" id="PF02687">
    <property type="entry name" value="FtsX"/>
    <property type="match status" value="2"/>
</dbReference>
<accession>A0ABP9GRH1</accession>